<sequence length="613" mass="67783">MKEVKTPKKPLIYYYMIVIIALLLFNFLAVPFITEREIKDVDYGTFIDMTNEGKVGKAEIQEQENTILFTDKDEEHIYRTAMVQDEGLTQRLYDAGVSFSGQEIQQTSPIVTAIFSWLIPIIIFIAIGQYMSRKLAKRAGGGPNSMMFGMGKSNAKIYVKSSEGIKFSDVAGEDEAKENLTEIVEYLHDPGKYKEIGASMPKGILLVGPPGTGKTMLAKAVAGEANVPFFSISGSEFVEMFVGMGASKVRDLFSQAKEKAPCIVFIDEIDAIGKKRDGQLGGNDEREQTLNQLLTEMDGFEENTGVIILAATNRPESLDPALLRPGRFDRRVPVELPDLKGREDILKVHARKIKVADNVDFNKIARMASGASGAELANIVNEAALRAVRDGRKFATQADLEESIEVVIAGYQKKNAILTDKEKLVVAYHEIGHALVAAMQTQSAPVQKITIVPRTSGALGYTMQVEEGNHYLMTKEEIENKIATLTGGRAAEEVEFHSITTGASNDIEQATKLARAMITQYGMSDTFDMVAMETRTNQYLGGDTSLACSAQTQAEIDQKVVELVKQQHEKAIRIIRENKKKLDELAQYLYEKETITGEEFMKILTKKGEEGPQ</sequence>
<comment type="similarity">
    <text evidence="2 14">In the C-terminal section; belongs to the peptidase M41 family.</text>
</comment>
<feature type="binding site" evidence="14">
    <location>
        <begin position="208"/>
        <end position="215"/>
    </location>
    <ligand>
        <name>ATP</name>
        <dbReference type="ChEBI" id="CHEBI:30616"/>
    </ligand>
</feature>
<dbReference type="CDD" id="cd19501">
    <property type="entry name" value="RecA-like_FtsH"/>
    <property type="match status" value="1"/>
</dbReference>
<dbReference type="Proteomes" id="UP000716906">
    <property type="component" value="Unassembled WGS sequence"/>
</dbReference>
<evidence type="ECO:0000313" key="18">
    <source>
        <dbReference type="Proteomes" id="UP000716906"/>
    </source>
</evidence>
<dbReference type="RefSeq" id="WP_033124296.1">
    <property type="nucleotide sequence ID" value="NZ_JACLYY010000013.1"/>
</dbReference>
<dbReference type="PROSITE" id="PS00674">
    <property type="entry name" value="AAA"/>
    <property type="match status" value="1"/>
</dbReference>
<evidence type="ECO:0000256" key="13">
    <source>
        <dbReference type="ARBA" id="ARBA00023136"/>
    </source>
</evidence>
<dbReference type="Gene3D" id="1.10.8.60">
    <property type="match status" value="1"/>
</dbReference>
<evidence type="ECO:0000313" key="17">
    <source>
        <dbReference type="EMBL" id="MBM6738901.1"/>
    </source>
</evidence>
<evidence type="ECO:0000256" key="6">
    <source>
        <dbReference type="ARBA" id="ARBA00022723"/>
    </source>
</evidence>
<dbReference type="InterPro" id="IPR000642">
    <property type="entry name" value="Peptidase_M41"/>
</dbReference>
<proteinExistence type="inferred from homology"/>
<keyword evidence="18" id="KW-1185">Reference proteome</keyword>
<dbReference type="PANTHER" id="PTHR23076:SF97">
    <property type="entry name" value="ATP-DEPENDENT ZINC METALLOPROTEASE YME1L1"/>
    <property type="match status" value="1"/>
</dbReference>
<feature type="active site" evidence="14">
    <location>
        <position position="430"/>
    </location>
</feature>
<keyword evidence="8 14" id="KW-0378">Hydrolase</keyword>
<evidence type="ECO:0000256" key="5">
    <source>
        <dbReference type="ARBA" id="ARBA00022692"/>
    </source>
</evidence>
<feature type="binding site" evidence="14">
    <location>
        <position position="506"/>
    </location>
    <ligand>
        <name>Zn(2+)</name>
        <dbReference type="ChEBI" id="CHEBI:29105"/>
        <note>catalytic</note>
    </ligand>
</feature>
<dbReference type="Gene3D" id="3.30.720.210">
    <property type="match status" value="1"/>
</dbReference>
<dbReference type="SUPFAM" id="SSF140990">
    <property type="entry name" value="FtsH protease domain-like"/>
    <property type="match status" value="1"/>
</dbReference>
<keyword evidence="11 14" id="KW-1133">Transmembrane helix</keyword>
<dbReference type="EC" id="3.4.24.-" evidence="14"/>
<feature type="binding site" evidence="14">
    <location>
        <position position="433"/>
    </location>
    <ligand>
        <name>Zn(2+)</name>
        <dbReference type="ChEBI" id="CHEBI:29105"/>
        <note>catalytic</note>
    </ligand>
</feature>
<gene>
    <name evidence="17" type="primary">hflB</name>
    <name evidence="14" type="synonym">ftsH</name>
    <name evidence="17" type="ORF">H7U36_12455</name>
</gene>
<evidence type="ECO:0000256" key="14">
    <source>
        <dbReference type="HAMAP-Rule" id="MF_01458"/>
    </source>
</evidence>
<dbReference type="InterPro" id="IPR041569">
    <property type="entry name" value="AAA_lid_3"/>
</dbReference>
<dbReference type="Pfam" id="PF01434">
    <property type="entry name" value="Peptidase_M41"/>
    <property type="match status" value="1"/>
</dbReference>
<evidence type="ECO:0000256" key="4">
    <source>
        <dbReference type="ARBA" id="ARBA00022670"/>
    </source>
</evidence>
<accession>A0ABS2EB87</accession>
<dbReference type="PANTHER" id="PTHR23076">
    <property type="entry name" value="METALLOPROTEASE M41 FTSH"/>
    <property type="match status" value="1"/>
</dbReference>
<feature type="binding site" evidence="14">
    <location>
        <position position="429"/>
    </location>
    <ligand>
        <name>Zn(2+)</name>
        <dbReference type="ChEBI" id="CHEBI:29105"/>
        <note>catalytic</note>
    </ligand>
</feature>
<evidence type="ECO:0000259" key="16">
    <source>
        <dbReference type="SMART" id="SM00382"/>
    </source>
</evidence>
<dbReference type="Gene3D" id="1.20.58.760">
    <property type="entry name" value="Peptidase M41"/>
    <property type="match status" value="1"/>
</dbReference>
<dbReference type="NCBIfam" id="TIGR01241">
    <property type="entry name" value="FtsH_fam"/>
    <property type="match status" value="1"/>
</dbReference>
<feature type="transmembrane region" description="Helical" evidence="14">
    <location>
        <begin position="110"/>
        <end position="128"/>
    </location>
</feature>
<evidence type="ECO:0000256" key="15">
    <source>
        <dbReference type="RuleBase" id="RU003651"/>
    </source>
</evidence>
<comment type="subunit">
    <text evidence="14">Homohexamer.</text>
</comment>
<dbReference type="InterPro" id="IPR011546">
    <property type="entry name" value="Pept_M41_FtsH_extracell"/>
</dbReference>
<dbReference type="SMART" id="SM00382">
    <property type="entry name" value="AAA"/>
    <property type="match status" value="1"/>
</dbReference>
<comment type="function">
    <text evidence="14">Acts as a processive, ATP-dependent zinc metallopeptidase for both cytoplasmic and membrane proteins. Plays a role in the quality control of integral membrane proteins.</text>
</comment>
<comment type="subcellular location">
    <subcellularLocation>
        <location evidence="14">Cell membrane</location>
        <topology evidence="14">Multi-pass membrane protein</topology>
        <orientation evidence="14">Cytoplasmic side</orientation>
    </subcellularLocation>
    <subcellularLocation>
        <location evidence="1">Membrane</location>
    </subcellularLocation>
</comment>
<evidence type="ECO:0000256" key="10">
    <source>
        <dbReference type="ARBA" id="ARBA00022840"/>
    </source>
</evidence>
<keyword evidence="7 14" id="KW-0547">Nucleotide-binding</keyword>
<reference evidence="17 18" key="1">
    <citation type="journal article" date="2021" name="Sci. Rep.">
        <title>The distribution of antibiotic resistance genes in chicken gut microbiota commensals.</title>
        <authorList>
            <person name="Juricova H."/>
            <person name="Matiasovicova J."/>
            <person name="Kubasova T."/>
            <person name="Cejkova D."/>
            <person name="Rychlik I."/>
        </authorList>
    </citation>
    <scope>NUCLEOTIDE SEQUENCE [LARGE SCALE GENOMIC DNA]</scope>
    <source>
        <strain evidence="17 18">An773</strain>
    </source>
</reference>
<evidence type="ECO:0000256" key="8">
    <source>
        <dbReference type="ARBA" id="ARBA00022801"/>
    </source>
</evidence>
<dbReference type="Pfam" id="PF00004">
    <property type="entry name" value="AAA"/>
    <property type="match status" value="1"/>
</dbReference>
<organism evidence="17 18">
    <name type="scientific">Faecalicatena fissicatena</name>
    <dbReference type="NCBI Taxonomy" id="290055"/>
    <lineage>
        <taxon>Bacteria</taxon>
        <taxon>Bacillati</taxon>
        <taxon>Bacillota</taxon>
        <taxon>Clostridia</taxon>
        <taxon>Lachnospirales</taxon>
        <taxon>Lachnospiraceae</taxon>
        <taxon>Faecalicatena</taxon>
    </lineage>
</organism>
<dbReference type="InterPro" id="IPR037219">
    <property type="entry name" value="Peptidase_M41-like"/>
</dbReference>
<name>A0ABS2EB87_9FIRM</name>
<dbReference type="GO" id="GO:0008237">
    <property type="term" value="F:metallopeptidase activity"/>
    <property type="evidence" value="ECO:0007669"/>
    <property type="project" value="UniProtKB-KW"/>
</dbReference>
<keyword evidence="10 14" id="KW-0067">ATP-binding</keyword>
<evidence type="ECO:0000256" key="12">
    <source>
        <dbReference type="ARBA" id="ARBA00023049"/>
    </source>
</evidence>
<keyword evidence="4 14" id="KW-0645">Protease</keyword>
<dbReference type="InterPro" id="IPR003960">
    <property type="entry name" value="ATPase_AAA_CS"/>
</dbReference>
<dbReference type="InterPro" id="IPR003593">
    <property type="entry name" value="AAA+_ATPase"/>
</dbReference>
<comment type="caution">
    <text evidence="17">The sequence shown here is derived from an EMBL/GenBank/DDBJ whole genome shotgun (WGS) entry which is preliminary data.</text>
</comment>
<keyword evidence="13 14" id="KW-0472">Membrane</keyword>
<dbReference type="Pfam" id="PF06480">
    <property type="entry name" value="FtsH_ext"/>
    <property type="match status" value="1"/>
</dbReference>
<comment type="similarity">
    <text evidence="14">In the central section; belongs to the AAA ATPase family.</text>
</comment>
<dbReference type="InterPro" id="IPR005936">
    <property type="entry name" value="FtsH"/>
</dbReference>
<keyword evidence="6 14" id="KW-0479">Metal-binding</keyword>
<feature type="domain" description="AAA+ ATPase" evidence="16">
    <location>
        <begin position="200"/>
        <end position="338"/>
    </location>
</feature>
<keyword evidence="3 14" id="KW-1003">Cell membrane</keyword>
<comment type="cofactor">
    <cofactor evidence="14">
        <name>Zn(2+)</name>
        <dbReference type="ChEBI" id="CHEBI:29105"/>
    </cofactor>
    <text evidence="14">Binds 1 zinc ion per subunit.</text>
</comment>
<dbReference type="InterPro" id="IPR003959">
    <property type="entry name" value="ATPase_AAA_core"/>
</dbReference>
<dbReference type="InterPro" id="IPR027417">
    <property type="entry name" value="P-loop_NTPase"/>
</dbReference>
<dbReference type="Pfam" id="PF17862">
    <property type="entry name" value="AAA_lid_3"/>
    <property type="match status" value="1"/>
</dbReference>
<evidence type="ECO:0000256" key="1">
    <source>
        <dbReference type="ARBA" id="ARBA00004370"/>
    </source>
</evidence>
<evidence type="ECO:0000256" key="3">
    <source>
        <dbReference type="ARBA" id="ARBA00022475"/>
    </source>
</evidence>
<evidence type="ECO:0000256" key="9">
    <source>
        <dbReference type="ARBA" id="ARBA00022833"/>
    </source>
</evidence>
<feature type="transmembrane region" description="Helical" evidence="14">
    <location>
        <begin position="12"/>
        <end position="33"/>
    </location>
</feature>
<evidence type="ECO:0000256" key="7">
    <source>
        <dbReference type="ARBA" id="ARBA00022741"/>
    </source>
</evidence>
<dbReference type="HAMAP" id="MF_01458">
    <property type="entry name" value="FtsH"/>
    <property type="match status" value="1"/>
</dbReference>
<comment type="similarity">
    <text evidence="15">Belongs to the AAA ATPase family.</text>
</comment>
<evidence type="ECO:0000256" key="11">
    <source>
        <dbReference type="ARBA" id="ARBA00022989"/>
    </source>
</evidence>
<keyword evidence="5 14" id="KW-0812">Transmembrane</keyword>
<dbReference type="EMBL" id="JACLYY010000013">
    <property type="protein sequence ID" value="MBM6738901.1"/>
    <property type="molecule type" value="Genomic_DNA"/>
</dbReference>
<protein>
    <recommendedName>
        <fullName evidence="14">ATP-dependent zinc metalloprotease FtsH</fullName>
        <ecNumber evidence="14">3.4.24.-</ecNumber>
    </recommendedName>
</protein>
<dbReference type="Gene3D" id="3.40.50.300">
    <property type="entry name" value="P-loop containing nucleotide triphosphate hydrolases"/>
    <property type="match status" value="1"/>
</dbReference>
<dbReference type="SUPFAM" id="SSF52540">
    <property type="entry name" value="P-loop containing nucleoside triphosphate hydrolases"/>
    <property type="match status" value="1"/>
</dbReference>
<keyword evidence="9 14" id="KW-0862">Zinc</keyword>
<evidence type="ECO:0000256" key="2">
    <source>
        <dbReference type="ARBA" id="ARBA00010044"/>
    </source>
</evidence>
<keyword evidence="12 14" id="KW-0482">Metalloprotease</keyword>